<evidence type="ECO:0000256" key="1">
    <source>
        <dbReference type="SAM" id="MobiDB-lite"/>
    </source>
</evidence>
<reference evidence="2" key="1">
    <citation type="submission" date="2018-06" db="EMBL/GenBank/DDBJ databases">
        <authorList>
            <person name="Zhirakovskaya E."/>
        </authorList>
    </citation>
    <scope>NUCLEOTIDE SEQUENCE</scope>
</reference>
<gene>
    <name evidence="2" type="ORF">MNBD_GAMMA23-975</name>
</gene>
<dbReference type="Gene3D" id="6.10.250.2410">
    <property type="match status" value="1"/>
</dbReference>
<evidence type="ECO:0000313" key="2">
    <source>
        <dbReference type="EMBL" id="VAW95350.1"/>
    </source>
</evidence>
<accession>A0A3B1A1A8</accession>
<organism evidence="2">
    <name type="scientific">hydrothermal vent metagenome</name>
    <dbReference type="NCBI Taxonomy" id="652676"/>
    <lineage>
        <taxon>unclassified sequences</taxon>
        <taxon>metagenomes</taxon>
        <taxon>ecological metagenomes</taxon>
    </lineage>
</organism>
<protein>
    <submittedName>
        <fullName evidence="2">Segregation and condensation protein A</fullName>
    </submittedName>
</protein>
<dbReference type="PANTHER" id="PTHR33969">
    <property type="entry name" value="SEGREGATION AND CONDENSATION PROTEIN A"/>
    <property type="match status" value="1"/>
</dbReference>
<dbReference type="HAMAP" id="MF_01805">
    <property type="entry name" value="ScpA"/>
    <property type="match status" value="1"/>
</dbReference>
<feature type="region of interest" description="Disordered" evidence="1">
    <location>
        <begin position="1"/>
        <end position="33"/>
    </location>
</feature>
<dbReference type="InterPro" id="IPR003768">
    <property type="entry name" value="ScpA"/>
</dbReference>
<proteinExistence type="inferred from homology"/>
<dbReference type="AlphaFoldDB" id="A0A3B1A1A8"/>
<name>A0A3B1A1A8_9ZZZZ</name>
<dbReference type="PANTHER" id="PTHR33969:SF2">
    <property type="entry name" value="SEGREGATION AND CONDENSATION PROTEIN A"/>
    <property type="match status" value="1"/>
</dbReference>
<dbReference type="Pfam" id="PF02616">
    <property type="entry name" value="SMC_ScpA"/>
    <property type="match status" value="1"/>
</dbReference>
<dbReference type="EMBL" id="UOFT01000045">
    <property type="protein sequence ID" value="VAW95350.1"/>
    <property type="molecule type" value="Genomic_DNA"/>
</dbReference>
<sequence>MTNTVENSEAETAVENTTVPAVESTEAAVQSNGQQSEMPFAVVQGTAINTLPQDLYIPPDALEVFLAETFEGPLDLLLYLIKKQNLEILDLPIAEITRQYVEYVEVMTEIQLELAGEYLVMAAMLAEIKSRMLLPQPKTEEEEEGDPRAELVRRLQEYERFKQAAEDIDNLPRVGRDTYKPTVQIPDLRIVKEPPKVDMKDILAAFNNVMKRVAAYKHHHIDLEPLSVRERMSNVLDSVRGDAYVDFGDLFDVKEGKSGVVVTLLAILELVKQALIELVQTEAYAVIHVKAISAANDAELS</sequence>